<evidence type="ECO:0000256" key="1">
    <source>
        <dbReference type="ARBA" id="ARBA00022670"/>
    </source>
</evidence>
<dbReference type="SMART" id="SM00343">
    <property type="entry name" value="ZnF_C2HC"/>
    <property type="match status" value="1"/>
</dbReference>
<dbReference type="Gene3D" id="4.10.60.10">
    <property type="entry name" value="Zinc finger, CCHC-type"/>
    <property type="match status" value="1"/>
</dbReference>
<sequence length="277" mass="31401">MACRDTNTTLSLYIGMAILLDNLRRQHNVGAHPRHQPHHHTEFLSSREEGPEPMQLGRAHVSEEERLHRTDLRLCYYCGQPGHQVYRCPKKPSTSQGKPKRLSWTDQAGEEFIKLKLSFTTAQILQHPDPYVPFVVEVDASSCGISAVLSQCQCDSGKIHPCAYYSRKLTAAEANYEVGNSELLSIKAALEEWRHWLEGAQHPFLDLTDHRNLHGAKCLNPCQAHWALFFTWFQFSVTYCPGSKNGKADTLSRQLESRSPPLHPDHILPLSFILAPI</sequence>
<keyword evidence="3" id="KW-0862">Zinc</keyword>
<proteinExistence type="predicted"/>
<dbReference type="InterPro" id="IPR001878">
    <property type="entry name" value="Znf_CCHC"/>
</dbReference>
<feature type="region of interest" description="Disordered" evidence="4">
    <location>
        <begin position="30"/>
        <end position="53"/>
    </location>
</feature>
<dbReference type="GO" id="GO:0008233">
    <property type="term" value="F:peptidase activity"/>
    <property type="evidence" value="ECO:0007669"/>
    <property type="project" value="UniProtKB-KW"/>
</dbReference>
<evidence type="ECO:0000259" key="5">
    <source>
        <dbReference type="PROSITE" id="PS50158"/>
    </source>
</evidence>
<dbReference type="InterPro" id="IPR036875">
    <property type="entry name" value="Znf_CCHC_sf"/>
</dbReference>
<dbReference type="InterPro" id="IPR041577">
    <property type="entry name" value="RT_RNaseH_2"/>
</dbReference>
<dbReference type="CDD" id="cd09274">
    <property type="entry name" value="RNase_HI_RT_Ty3"/>
    <property type="match status" value="1"/>
</dbReference>
<keyword evidence="2" id="KW-0238">DNA-binding</keyword>
<reference evidence="6" key="1">
    <citation type="submission" date="2023-06" db="EMBL/GenBank/DDBJ databases">
        <title>Male Hemibagrus guttatus genome.</title>
        <authorList>
            <person name="Bian C."/>
        </authorList>
    </citation>
    <scope>NUCLEOTIDE SEQUENCE</scope>
    <source>
        <strain evidence="6">Male_cb2023</strain>
        <tissue evidence="6">Muscle</tissue>
    </source>
</reference>
<keyword evidence="1" id="KW-0645">Protease</keyword>
<keyword evidence="3" id="KW-0479">Metal-binding</keyword>
<dbReference type="PANTHER" id="PTHR34072:SF42">
    <property type="entry name" value="INTEGRASE CATALYTIC DOMAIN-CONTAINING PROTEIN"/>
    <property type="match status" value="1"/>
</dbReference>
<dbReference type="AlphaFoldDB" id="A0AAE0QJ51"/>
<feature type="domain" description="CCHC-type" evidence="5">
    <location>
        <begin position="75"/>
        <end position="90"/>
    </location>
</feature>
<accession>A0AAE0QJ51</accession>
<protein>
    <recommendedName>
        <fullName evidence="5">CCHC-type domain-containing protein</fullName>
    </recommendedName>
</protein>
<dbReference type="Pfam" id="PF00098">
    <property type="entry name" value="zf-CCHC"/>
    <property type="match status" value="1"/>
</dbReference>
<dbReference type="SUPFAM" id="SSF56672">
    <property type="entry name" value="DNA/RNA polymerases"/>
    <property type="match status" value="1"/>
</dbReference>
<feature type="compositionally biased region" description="Basic and acidic residues" evidence="4">
    <location>
        <begin position="39"/>
        <end position="50"/>
    </location>
</feature>
<dbReference type="Pfam" id="PF17919">
    <property type="entry name" value="RT_RNaseH_2"/>
    <property type="match status" value="1"/>
</dbReference>
<evidence type="ECO:0000256" key="2">
    <source>
        <dbReference type="ARBA" id="ARBA00023125"/>
    </source>
</evidence>
<dbReference type="GO" id="GO:0003677">
    <property type="term" value="F:DNA binding"/>
    <property type="evidence" value="ECO:0007669"/>
    <property type="project" value="UniProtKB-KW"/>
</dbReference>
<evidence type="ECO:0000256" key="4">
    <source>
        <dbReference type="SAM" id="MobiDB-lite"/>
    </source>
</evidence>
<dbReference type="Proteomes" id="UP001274896">
    <property type="component" value="Unassembled WGS sequence"/>
</dbReference>
<keyword evidence="1" id="KW-0378">Hydrolase</keyword>
<evidence type="ECO:0000313" key="7">
    <source>
        <dbReference type="Proteomes" id="UP001274896"/>
    </source>
</evidence>
<dbReference type="SUPFAM" id="SSF57756">
    <property type="entry name" value="Retrovirus zinc finger-like domains"/>
    <property type="match status" value="1"/>
</dbReference>
<dbReference type="Gene3D" id="3.10.20.370">
    <property type="match status" value="1"/>
</dbReference>
<dbReference type="GO" id="GO:0006508">
    <property type="term" value="P:proteolysis"/>
    <property type="evidence" value="ECO:0007669"/>
    <property type="project" value="UniProtKB-KW"/>
</dbReference>
<dbReference type="PANTHER" id="PTHR34072">
    <property type="entry name" value="ENZYMATIC POLYPROTEIN-RELATED"/>
    <property type="match status" value="1"/>
</dbReference>
<organism evidence="6 7">
    <name type="scientific">Hemibagrus guttatus</name>
    <dbReference type="NCBI Taxonomy" id="175788"/>
    <lineage>
        <taxon>Eukaryota</taxon>
        <taxon>Metazoa</taxon>
        <taxon>Chordata</taxon>
        <taxon>Craniata</taxon>
        <taxon>Vertebrata</taxon>
        <taxon>Euteleostomi</taxon>
        <taxon>Actinopterygii</taxon>
        <taxon>Neopterygii</taxon>
        <taxon>Teleostei</taxon>
        <taxon>Ostariophysi</taxon>
        <taxon>Siluriformes</taxon>
        <taxon>Bagridae</taxon>
        <taxon>Hemibagrus</taxon>
    </lineage>
</organism>
<dbReference type="EMBL" id="JAUCMX010000015">
    <property type="protein sequence ID" value="KAK3521527.1"/>
    <property type="molecule type" value="Genomic_DNA"/>
</dbReference>
<dbReference type="PROSITE" id="PS50158">
    <property type="entry name" value="ZF_CCHC"/>
    <property type="match status" value="1"/>
</dbReference>
<evidence type="ECO:0000256" key="3">
    <source>
        <dbReference type="PROSITE-ProRule" id="PRU00047"/>
    </source>
</evidence>
<name>A0AAE0QJ51_9TELE</name>
<keyword evidence="3" id="KW-0863">Zinc-finger</keyword>
<dbReference type="FunFam" id="3.10.20.370:FF:000003">
    <property type="entry name" value="Transposon Tf2-6 polyprotein"/>
    <property type="match status" value="1"/>
</dbReference>
<gene>
    <name evidence="6" type="ORF">QTP70_009025</name>
</gene>
<comment type="caution">
    <text evidence="6">The sequence shown here is derived from an EMBL/GenBank/DDBJ whole genome shotgun (WGS) entry which is preliminary data.</text>
</comment>
<evidence type="ECO:0000313" key="6">
    <source>
        <dbReference type="EMBL" id="KAK3521527.1"/>
    </source>
</evidence>
<keyword evidence="7" id="KW-1185">Reference proteome</keyword>
<dbReference type="GO" id="GO:0008270">
    <property type="term" value="F:zinc ion binding"/>
    <property type="evidence" value="ECO:0007669"/>
    <property type="project" value="UniProtKB-KW"/>
</dbReference>
<dbReference type="InterPro" id="IPR043502">
    <property type="entry name" value="DNA/RNA_pol_sf"/>
</dbReference>